<keyword evidence="12 15" id="KW-0648">Protein biosynthesis</keyword>
<dbReference type="FunFam" id="3.30.70.380:FF:000001">
    <property type="entry name" value="Phenylalanine--tRNA ligase beta subunit"/>
    <property type="match status" value="1"/>
</dbReference>
<dbReference type="SUPFAM" id="SSF56037">
    <property type="entry name" value="PheT/TilS domain"/>
    <property type="match status" value="1"/>
</dbReference>
<gene>
    <name evidence="15" type="primary">pheT</name>
    <name evidence="20" type="ORF">FCL54_02330</name>
</gene>
<dbReference type="SMART" id="SM00874">
    <property type="entry name" value="B5"/>
    <property type="match status" value="1"/>
</dbReference>
<evidence type="ECO:0000256" key="13">
    <source>
        <dbReference type="ARBA" id="ARBA00023146"/>
    </source>
</evidence>
<dbReference type="SMART" id="SM00873">
    <property type="entry name" value="B3_4"/>
    <property type="match status" value="1"/>
</dbReference>
<dbReference type="Gene3D" id="2.40.50.140">
    <property type="entry name" value="Nucleic acid-binding proteins"/>
    <property type="match status" value="1"/>
</dbReference>
<comment type="catalytic activity">
    <reaction evidence="14 15">
        <text>tRNA(Phe) + L-phenylalanine + ATP = L-phenylalanyl-tRNA(Phe) + AMP + diphosphate + H(+)</text>
        <dbReference type="Rhea" id="RHEA:19413"/>
        <dbReference type="Rhea" id="RHEA-COMP:9668"/>
        <dbReference type="Rhea" id="RHEA-COMP:9699"/>
        <dbReference type="ChEBI" id="CHEBI:15378"/>
        <dbReference type="ChEBI" id="CHEBI:30616"/>
        <dbReference type="ChEBI" id="CHEBI:33019"/>
        <dbReference type="ChEBI" id="CHEBI:58095"/>
        <dbReference type="ChEBI" id="CHEBI:78442"/>
        <dbReference type="ChEBI" id="CHEBI:78531"/>
        <dbReference type="ChEBI" id="CHEBI:456215"/>
        <dbReference type="EC" id="6.1.1.20"/>
    </reaction>
</comment>
<dbReference type="FunFam" id="3.30.56.10:FF:000002">
    <property type="entry name" value="Phenylalanine--tRNA ligase beta subunit"/>
    <property type="match status" value="1"/>
</dbReference>
<evidence type="ECO:0000256" key="8">
    <source>
        <dbReference type="ARBA" id="ARBA00022741"/>
    </source>
</evidence>
<keyword evidence="5 16" id="KW-0820">tRNA-binding</keyword>
<evidence type="ECO:0000256" key="15">
    <source>
        <dbReference type="HAMAP-Rule" id="MF_00283"/>
    </source>
</evidence>
<dbReference type="GO" id="GO:0004826">
    <property type="term" value="F:phenylalanine-tRNA ligase activity"/>
    <property type="evidence" value="ECO:0007669"/>
    <property type="project" value="UniProtKB-UniRule"/>
</dbReference>
<dbReference type="PROSITE" id="PS51447">
    <property type="entry name" value="FDX_ACB"/>
    <property type="match status" value="1"/>
</dbReference>
<dbReference type="Pfam" id="PF03147">
    <property type="entry name" value="FDX-ACB"/>
    <property type="match status" value="1"/>
</dbReference>
<feature type="domain" description="B5" evidence="19">
    <location>
        <begin position="409"/>
        <end position="484"/>
    </location>
</feature>
<dbReference type="GO" id="GO:0006432">
    <property type="term" value="P:phenylalanyl-tRNA aminoacylation"/>
    <property type="evidence" value="ECO:0007669"/>
    <property type="project" value="UniProtKB-UniRule"/>
</dbReference>
<dbReference type="InterPro" id="IPR033714">
    <property type="entry name" value="tRNA_bind_bactPheRS"/>
</dbReference>
<dbReference type="HAMAP" id="MF_00283">
    <property type="entry name" value="Phe_tRNA_synth_beta1"/>
    <property type="match status" value="1"/>
</dbReference>
<dbReference type="InterPro" id="IPR004532">
    <property type="entry name" value="Phe-tRNA-ligase_IIc_bsu_bact"/>
</dbReference>
<evidence type="ECO:0000256" key="10">
    <source>
        <dbReference type="ARBA" id="ARBA00022842"/>
    </source>
</evidence>
<dbReference type="InterPro" id="IPR012340">
    <property type="entry name" value="NA-bd_OB-fold"/>
</dbReference>
<evidence type="ECO:0000256" key="2">
    <source>
        <dbReference type="ARBA" id="ARBA00008653"/>
    </source>
</evidence>
<dbReference type="FunFam" id="3.30.930.10:FF:000022">
    <property type="entry name" value="Phenylalanine--tRNA ligase beta subunit"/>
    <property type="match status" value="1"/>
</dbReference>
<dbReference type="GO" id="GO:0016740">
    <property type="term" value="F:transferase activity"/>
    <property type="evidence" value="ECO:0007669"/>
    <property type="project" value="UniProtKB-ARBA"/>
</dbReference>
<evidence type="ECO:0000256" key="11">
    <source>
        <dbReference type="ARBA" id="ARBA00022884"/>
    </source>
</evidence>
<comment type="similarity">
    <text evidence="2 15">Belongs to the phenylalanyl-tRNA synthetase beta subunit family. Type 1 subfamily.</text>
</comment>
<feature type="binding site" evidence="15">
    <location>
        <position position="471"/>
    </location>
    <ligand>
        <name>Mg(2+)</name>
        <dbReference type="ChEBI" id="CHEBI:18420"/>
        <note>shared with alpha subunit</note>
    </ligand>
</feature>
<evidence type="ECO:0000256" key="3">
    <source>
        <dbReference type="ARBA" id="ARBA00011209"/>
    </source>
</evidence>
<dbReference type="GO" id="GO:0000049">
    <property type="term" value="F:tRNA binding"/>
    <property type="evidence" value="ECO:0007669"/>
    <property type="project" value="UniProtKB-UniRule"/>
</dbReference>
<dbReference type="Gene3D" id="3.30.56.10">
    <property type="match status" value="2"/>
</dbReference>
<evidence type="ECO:0000256" key="1">
    <source>
        <dbReference type="ARBA" id="ARBA00004496"/>
    </source>
</evidence>
<feature type="domain" description="FDX-ACB" evidence="18">
    <location>
        <begin position="712"/>
        <end position="805"/>
    </location>
</feature>
<dbReference type="FunFam" id="2.40.50.140:FF:000045">
    <property type="entry name" value="Phenylalanine--tRNA ligase beta subunit"/>
    <property type="match status" value="1"/>
</dbReference>
<evidence type="ECO:0000256" key="4">
    <source>
        <dbReference type="ARBA" id="ARBA00022490"/>
    </source>
</evidence>
<dbReference type="Pfam" id="PF17759">
    <property type="entry name" value="tRNA_synthFbeta"/>
    <property type="match status" value="1"/>
</dbReference>
<evidence type="ECO:0000256" key="16">
    <source>
        <dbReference type="PROSITE-ProRule" id="PRU00209"/>
    </source>
</evidence>
<keyword evidence="4 15" id="KW-0963">Cytoplasm</keyword>
<keyword evidence="8 15" id="KW-0547">Nucleotide-binding</keyword>
<dbReference type="Gene3D" id="3.30.70.380">
    <property type="entry name" value="Ferrodoxin-fold anticodon-binding domain"/>
    <property type="match status" value="1"/>
</dbReference>
<keyword evidence="13 15" id="KW-0030">Aminoacyl-tRNA synthetase</keyword>
<dbReference type="InterPro" id="IPR005121">
    <property type="entry name" value="Fdx_antiC-bd"/>
</dbReference>
<dbReference type="CDD" id="cd00769">
    <property type="entry name" value="PheRS_beta_core"/>
    <property type="match status" value="1"/>
</dbReference>
<sequence>MLVSMRWLEQYVDLGNHTAEQLADLITKSGIEVETVESLNKGVKGVVVGHVVSCEQHPNADKLNLCKVDIGEEEPVQIICGAPNVAEGQKVAVAKVGAVLPGNFKIKKAKLRGEASNGMICSLQELGIESKLVQKEFADGIFVFPNDVEVGTDALEYLNLNDKVLELGLTPNRADCMNMLGVAYEVAAILKKEVNLPSPSVEHSDESAADYVSVSIENKEDNPYYGATIIKGVEVKASPLWLVNRLVSSGIRPINNIVDITNYVLLEYGQPLHAFDYDRLGSKEIVVRRAGDGEKIETLDDTERTLSSDHLVITNGKKPVAVAGVMGGADSEVYDGTQTILLEAAYFNGFVVRQASKDLNLRSDSSARFEKGIDRNRVHLAAKRAASLIVELAGGEVLEGPVEAGERTVEEKSVSVSVKRINRVLGTDISENTVAEIFDRLRFEYNNDNGTFSVLVPARRPDITIEEDLIEEVGRLYGYDNLPATFPYGEGTPGGLTDYQNKRRLVRRYMEGAGLYQVTTYSLTSPKKNAFFGEIGYNDITLSMPMSEERAVLRTSLVPHLLDVIEHNHNRQLDDVAIYETAKVFLTKQEKVSELPKEEEHISAAFTGLWQEHSWQKEKKPVDFFVAKGVIEGLVEELGLSDRISFQKAEKQNMHPGRTANVLLDEEEIGFVGQLHPEAQSEYDINETYLFELNLERLLTTNTEPLEYKSLPRFPSVTRDIALVVDEGTEAQAVLNIIEQAGGKLLAETRIFDLYQGEHMEEGKKSLAFSLRYYNPEHTLTEEEVKKAHDRVVDQLKQEIGASLRG</sequence>
<feature type="binding site" evidence="15">
    <location>
        <position position="462"/>
    </location>
    <ligand>
        <name>Mg(2+)</name>
        <dbReference type="ChEBI" id="CHEBI:18420"/>
        <note>shared with alpha subunit</note>
    </ligand>
</feature>
<dbReference type="Pfam" id="PF03484">
    <property type="entry name" value="B5"/>
    <property type="match status" value="1"/>
</dbReference>
<evidence type="ECO:0000256" key="5">
    <source>
        <dbReference type="ARBA" id="ARBA00022555"/>
    </source>
</evidence>
<reference evidence="20 21" key="1">
    <citation type="submission" date="2019-04" db="EMBL/GenBank/DDBJ databases">
        <title>Bacillus caeni sp. nov., a bacterium isolated from mangrove sediment.</title>
        <authorList>
            <person name="Huang H."/>
            <person name="Mo K."/>
            <person name="Hu Y."/>
        </authorList>
    </citation>
    <scope>NUCLEOTIDE SEQUENCE [LARGE SCALE GENOMIC DNA]</scope>
    <source>
        <strain evidence="20 21">HB172195</strain>
    </source>
</reference>
<evidence type="ECO:0000256" key="7">
    <source>
        <dbReference type="ARBA" id="ARBA00022723"/>
    </source>
</evidence>
<keyword evidence="7 15" id="KW-0479">Metal-binding</keyword>
<comment type="subunit">
    <text evidence="3 15">Tetramer of two alpha and two beta subunits.</text>
</comment>
<dbReference type="InterPro" id="IPR036690">
    <property type="entry name" value="Fdx_antiC-bd_sf"/>
</dbReference>
<feature type="domain" description="TRNA-binding" evidence="17">
    <location>
        <begin position="40"/>
        <end position="155"/>
    </location>
</feature>
<dbReference type="Gene3D" id="3.50.40.10">
    <property type="entry name" value="Phenylalanyl-trna Synthetase, Chain B, domain 3"/>
    <property type="match status" value="1"/>
</dbReference>
<comment type="subcellular location">
    <subcellularLocation>
        <location evidence="1 15">Cytoplasm</location>
    </subcellularLocation>
</comment>
<dbReference type="NCBIfam" id="TIGR00472">
    <property type="entry name" value="pheT_bact"/>
    <property type="match status" value="1"/>
</dbReference>
<evidence type="ECO:0000256" key="9">
    <source>
        <dbReference type="ARBA" id="ARBA00022840"/>
    </source>
</evidence>
<comment type="cofactor">
    <cofactor evidence="15">
        <name>Mg(2+)</name>
        <dbReference type="ChEBI" id="CHEBI:18420"/>
    </cofactor>
    <text evidence="15">Binds 2 magnesium ions per tetramer.</text>
</comment>
<keyword evidence="10 15" id="KW-0460">Magnesium</keyword>
<accession>A0A5R9F9H9</accession>
<dbReference type="PANTHER" id="PTHR10947:SF0">
    <property type="entry name" value="PHENYLALANINE--TRNA LIGASE BETA SUBUNIT"/>
    <property type="match status" value="1"/>
</dbReference>
<dbReference type="GO" id="GO:0009328">
    <property type="term" value="C:phenylalanine-tRNA ligase complex"/>
    <property type="evidence" value="ECO:0007669"/>
    <property type="project" value="TreeGrafter"/>
</dbReference>
<feature type="binding site" evidence="15">
    <location>
        <position position="468"/>
    </location>
    <ligand>
        <name>Mg(2+)</name>
        <dbReference type="ChEBI" id="CHEBI:18420"/>
        <note>shared with alpha subunit</note>
    </ligand>
</feature>
<keyword evidence="9 15" id="KW-0067">ATP-binding</keyword>
<evidence type="ECO:0000259" key="17">
    <source>
        <dbReference type="PROSITE" id="PS50886"/>
    </source>
</evidence>
<evidence type="ECO:0000313" key="21">
    <source>
        <dbReference type="Proteomes" id="UP000308230"/>
    </source>
</evidence>
<dbReference type="InterPro" id="IPR002547">
    <property type="entry name" value="tRNA-bd_dom"/>
</dbReference>
<dbReference type="Pfam" id="PF01588">
    <property type="entry name" value="tRNA_bind"/>
    <property type="match status" value="1"/>
</dbReference>
<name>A0A5R9F9H9_9BACL</name>
<evidence type="ECO:0000259" key="19">
    <source>
        <dbReference type="PROSITE" id="PS51483"/>
    </source>
</evidence>
<evidence type="ECO:0000259" key="18">
    <source>
        <dbReference type="PROSITE" id="PS51447"/>
    </source>
</evidence>
<dbReference type="Proteomes" id="UP000308230">
    <property type="component" value="Unassembled WGS sequence"/>
</dbReference>
<dbReference type="InterPro" id="IPR041616">
    <property type="entry name" value="PheRS_beta_core"/>
</dbReference>
<dbReference type="SUPFAM" id="SSF50249">
    <property type="entry name" value="Nucleic acid-binding proteins"/>
    <property type="match status" value="1"/>
</dbReference>
<dbReference type="SUPFAM" id="SSF54991">
    <property type="entry name" value="Anticodon-binding domain of PheRS"/>
    <property type="match status" value="1"/>
</dbReference>
<dbReference type="InterPro" id="IPR045060">
    <property type="entry name" value="Phe-tRNA-ligase_IIc_bsu"/>
</dbReference>
<dbReference type="RefSeq" id="WP_138122748.1">
    <property type="nucleotide sequence ID" value="NZ_SWLG01000001.1"/>
</dbReference>
<evidence type="ECO:0000256" key="14">
    <source>
        <dbReference type="ARBA" id="ARBA00049255"/>
    </source>
</evidence>
<dbReference type="InterPro" id="IPR009061">
    <property type="entry name" value="DNA-bd_dom_put_sf"/>
</dbReference>
<protein>
    <recommendedName>
        <fullName evidence="15">Phenylalanine--tRNA ligase beta subunit</fullName>
        <ecNumber evidence="15">6.1.1.20</ecNumber>
    </recommendedName>
    <alternativeName>
        <fullName evidence="15">Phenylalanyl-tRNA synthetase beta subunit</fullName>
        <shortName evidence="15">PheRS</shortName>
    </alternativeName>
</protein>
<evidence type="ECO:0000256" key="12">
    <source>
        <dbReference type="ARBA" id="ARBA00022917"/>
    </source>
</evidence>
<dbReference type="GO" id="GO:0000287">
    <property type="term" value="F:magnesium ion binding"/>
    <property type="evidence" value="ECO:0007669"/>
    <property type="project" value="UniProtKB-UniRule"/>
</dbReference>
<dbReference type="Pfam" id="PF03483">
    <property type="entry name" value="B3_4"/>
    <property type="match status" value="1"/>
</dbReference>
<dbReference type="CDD" id="cd02796">
    <property type="entry name" value="tRNA_bind_bactPheRS"/>
    <property type="match status" value="1"/>
</dbReference>
<proteinExistence type="inferred from homology"/>
<feature type="binding site" evidence="15">
    <location>
        <position position="472"/>
    </location>
    <ligand>
        <name>Mg(2+)</name>
        <dbReference type="ChEBI" id="CHEBI:18420"/>
        <note>shared with alpha subunit</note>
    </ligand>
</feature>
<dbReference type="SUPFAM" id="SSF55681">
    <property type="entry name" value="Class II aaRS and biotin synthetases"/>
    <property type="match status" value="1"/>
</dbReference>
<dbReference type="InterPro" id="IPR005146">
    <property type="entry name" value="B3/B4_tRNA-bd"/>
</dbReference>
<dbReference type="AlphaFoldDB" id="A0A5R9F9H9"/>
<evidence type="ECO:0000256" key="6">
    <source>
        <dbReference type="ARBA" id="ARBA00022598"/>
    </source>
</evidence>
<dbReference type="EC" id="6.1.1.20" evidence="15"/>
<dbReference type="PROSITE" id="PS50886">
    <property type="entry name" value="TRBD"/>
    <property type="match status" value="1"/>
</dbReference>
<evidence type="ECO:0000313" key="20">
    <source>
        <dbReference type="EMBL" id="TLS39169.1"/>
    </source>
</evidence>
<dbReference type="FunFam" id="3.50.40.10:FF:000001">
    <property type="entry name" value="Phenylalanine--tRNA ligase beta subunit"/>
    <property type="match status" value="1"/>
</dbReference>
<dbReference type="NCBIfam" id="NF045760">
    <property type="entry name" value="YtpR"/>
    <property type="match status" value="1"/>
</dbReference>
<dbReference type="PROSITE" id="PS51483">
    <property type="entry name" value="B5"/>
    <property type="match status" value="1"/>
</dbReference>
<dbReference type="InterPro" id="IPR045864">
    <property type="entry name" value="aa-tRNA-synth_II/BPL/LPL"/>
</dbReference>
<dbReference type="SUPFAM" id="SSF46955">
    <property type="entry name" value="Putative DNA-binding domain"/>
    <property type="match status" value="1"/>
</dbReference>
<keyword evidence="6 15" id="KW-0436">Ligase</keyword>
<organism evidence="20 21">
    <name type="scientific">Exobacillus caeni</name>
    <dbReference type="NCBI Taxonomy" id="2574798"/>
    <lineage>
        <taxon>Bacteria</taxon>
        <taxon>Bacillati</taxon>
        <taxon>Bacillota</taxon>
        <taxon>Bacilli</taxon>
        <taxon>Bacillales</taxon>
        <taxon>Guptibacillaceae</taxon>
        <taxon>Exobacillus</taxon>
    </lineage>
</organism>
<keyword evidence="21" id="KW-1185">Reference proteome</keyword>
<dbReference type="GO" id="GO:0005524">
    <property type="term" value="F:ATP binding"/>
    <property type="evidence" value="ECO:0007669"/>
    <property type="project" value="UniProtKB-UniRule"/>
</dbReference>
<dbReference type="PANTHER" id="PTHR10947">
    <property type="entry name" value="PHENYLALANYL-TRNA SYNTHETASE BETA CHAIN AND LEUCINE-RICH REPEAT-CONTAINING PROTEIN 47"/>
    <property type="match status" value="1"/>
</dbReference>
<dbReference type="OrthoDB" id="9805455at2"/>
<comment type="caution">
    <text evidence="20">The sequence shown here is derived from an EMBL/GenBank/DDBJ whole genome shotgun (WGS) entry which is preliminary data.</text>
</comment>
<keyword evidence="11 16" id="KW-0694">RNA-binding</keyword>
<dbReference type="InterPro" id="IPR020825">
    <property type="entry name" value="Phe-tRNA_synthase-like_B3/B4"/>
</dbReference>
<dbReference type="Gene3D" id="3.30.930.10">
    <property type="entry name" value="Bira Bifunctional Protein, Domain 2"/>
    <property type="match status" value="1"/>
</dbReference>
<dbReference type="EMBL" id="SWLG01000001">
    <property type="protein sequence ID" value="TLS39169.1"/>
    <property type="molecule type" value="Genomic_DNA"/>
</dbReference>
<dbReference type="SMART" id="SM00896">
    <property type="entry name" value="FDX-ACB"/>
    <property type="match status" value="1"/>
</dbReference>
<dbReference type="GO" id="GO:0140096">
    <property type="term" value="F:catalytic activity, acting on a protein"/>
    <property type="evidence" value="ECO:0007669"/>
    <property type="project" value="UniProtKB-ARBA"/>
</dbReference>
<dbReference type="InterPro" id="IPR005147">
    <property type="entry name" value="tRNA_synthase_B5-dom"/>
</dbReference>